<dbReference type="GO" id="GO:0005524">
    <property type="term" value="F:ATP binding"/>
    <property type="evidence" value="ECO:0007669"/>
    <property type="project" value="UniProtKB-KW"/>
</dbReference>
<dbReference type="PANTHER" id="PTHR24345">
    <property type="entry name" value="SERINE/THREONINE-PROTEIN KINASE PLK"/>
    <property type="match status" value="1"/>
</dbReference>
<dbReference type="Pfam" id="PF00069">
    <property type="entry name" value="Pkinase"/>
    <property type="match status" value="1"/>
</dbReference>
<accession>A0A137NR25</accession>
<dbReference type="PANTHER" id="PTHR24345:SF0">
    <property type="entry name" value="CELL CYCLE SERINE_THREONINE-PROTEIN KINASE CDC5_MSD2"/>
    <property type="match status" value="1"/>
</dbReference>
<evidence type="ECO:0000313" key="7">
    <source>
        <dbReference type="EMBL" id="KXN65174.1"/>
    </source>
</evidence>
<keyword evidence="5" id="KW-0067">ATP-binding</keyword>
<dbReference type="STRING" id="796925.A0A137NR25"/>
<dbReference type="InterPro" id="IPR000719">
    <property type="entry name" value="Prot_kinase_dom"/>
</dbReference>
<keyword evidence="2" id="KW-0808">Transferase</keyword>
<evidence type="ECO:0000256" key="4">
    <source>
        <dbReference type="ARBA" id="ARBA00022777"/>
    </source>
</evidence>
<evidence type="ECO:0000256" key="2">
    <source>
        <dbReference type="ARBA" id="ARBA00022679"/>
    </source>
</evidence>
<evidence type="ECO:0000256" key="3">
    <source>
        <dbReference type="ARBA" id="ARBA00022741"/>
    </source>
</evidence>
<dbReference type="SUPFAM" id="SSF56112">
    <property type="entry name" value="Protein kinase-like (PK-like)"/>
    <property type="match status" value="1"/>
</dbReference>
<dbReference type="EMBL" id="KQ964957">
    <property type="protein sequence ID" value="KXN65174.1"/>
    <property type="molecule type" value="Genomic_DNA"/>
</dbReference>
<keyword evidence="8" id="KW-1185">Reference proteome</keyword>
<feature type="domain" description="Protein kinase" evidence="6">
    <location>
        <begin position="1"/>
        <end position="109"/>
    </location>
</feature>
<proteinExistence type="predicted"/>
<dbReference type="Gene3D" id="1.10.510.10">
    <property type="entry name" value="Transferase(Phosphotransferase) domain 1"/>
    <property type="match status" value="1"/>
</dbReference>
<evidence type="ECO:0000256" key="1">
    <source>
        <dbReference type="ARBA" id="ARBA00022527"/>
    </source>
</evidence>
<gene>
    <name evidence="7" type="ORF">CONCODRAFT_44712</name>
</gene>
<dbReference type="InterPro" id="IPR011009">
    <property type="entry name" value="Kinase-like_dom_sf"/>
</dbReference>
<organism evidence="7 8">
    <name type="scientific">Conidiobolus coronatus (strain ATCC 28846 / CBS 209.66 / NRRL 28638)</name>
    <name type="common">Delacroixia coronata</name>
    <dbReference type="NCBI Taxonomy" id="796925"/>
    <lineage>
        <taxon>Eukaryota</taxon>
        <taxon>Fungi</taxon>
        <taxon>Fungi incertae sedis</taxon>
        <taxon>Zoopagomycota</taxon>
        <taxon>Entomophthoromycotina</taxon>
        <taxon>Entomophthoromycetes</taxon>
        <taxon>Entomophthorales</taxon>
        <taxon>Ancylistaceae</taxon>
        <taxon>Conidiobolus</taxon>
    </lineage>
</organism>
<keyword evidence="4 7" id="KW-0418">Kinase</keyword>
<keyword evidence="3" id="KW-0547">Nucleotide-binding</keyword>
<dbReference type="GO" id="GO:0004674">
    <property type="term" value="F:protein serine/threonine kinase activity"/>
    <property type="evidence" value="ECO:0007669"/>
    <property type="project" value="UniProtKB-KW"/>
</dbReference>
<dbReference type="PROSITE" id="PS50011">
    <property type="entry name" value="PROTEIN_KINASE_DOM"/>
    <property type="match status" value="1"/>
</dbReference>
<sequence length="109" mass="12280">IYIVLKLYENNSLKEVIGKQGRLSKDQARVYLLQTLSGLFNCHKNKVLYKDLKPGNILLDKKMEATISDFSLATILNSNNKQVKGRCGTGYYIAPEVTSNNSYSFSIDI</sequence>
<dbReference type="OrthoDB" id="408964at2759"/>
<name>A0A137NR25_CONC2</name>
<evidence type="ECO:0000259" key="6">
    <source>
        <dbReference type="PROSITE" id="PS50011"/>
    </source>
</evidence>
<dbReference type="AlphaFoldDB" id="A0A137NR25"/>
<feature type="non-terminal residue" evidence="7">
    <location>
        <position position="1"/>
    </location>
</feature>
<evidence type="ECO:0000256" key="5">
    <source>
        <dbReference type="ARBA" id="ARBA00022840"/>
    </source>
</evidence>
<reference evidence="7 8" key="1">
    <citation type="journal article" date="2015" name="Genome Biol. Evol.">
        <title>Phylogenomic analyses indicate that early fungi evolved digesting cell walls of algal ancestors of land plants.</title>
        <authorList>
            <person name="Chang Y."/>
            <person name="Wang S."/>
            <person name="Sekimoto S."/>
            <person name="Aerts A.L."/>
            <person name="Choi C."/>
            <person name="Clum A."/>
            <person name="LaButti K.M."/>
            <person name="Lindquist E.A."/>
            <person name="Yee Ngan C."/>
            <person name="Ohm R.A."/>
            <person name="Salamov A.A."/>
            <person name="Grigoriev I.V."/>
            <person name="Spatafora J.W."/>
            <person name="Berbee M.L."/>
        </authorList>
    </citation>
    <scope>NUCLEOTIDE SEQUENCE [LARGE SCALE GENOMIC DNA]</scope>
    <source>
        <strain evidence="7 8">NRRL 28638</strain>
    </source>
</reference>
<protein>
    <submittedName>
        <fullName evidence="7">Kinase-like protein</fullName>
    </submittedName>
</protein>
<evidence type="ECO:0000313" key="8">
    <source>
        <dbReference type="Proteomes" id="UP000070444"/>
    </source>
</evidence>
<keyword evidence="1" id="KW-0723">Serine/threonine-protein kinase</keyword>
<dbReference type="GO" id="GO:0005634">
    <property type="term" value="C:nucleus"/>
    <property type="evidence" value="ECO:0007669"/>
    <property type="project" value="TreeGrafter"/>
</dbReference>
<dbReference type="InterPro" id="IPR008271">
    <property type="entry name" value="Ser/Thr_kinase_AS"/>
</dbReference>
<dbReference type="PROSITE" id="PS00108">
    <property type="entry name" value="PROTEIN_KINASE_ST"/>
    <property type="match status" value="1"/>
</dbReference>
<dbReference type="Proteomes" id="UP000070444">
    <property type="component" value="Unassembled WGS sequence"/>
</dbReference>